<comment type="similarity">
    <text evidence="2 9">Belongs to the Wnt family.</text>
</comment>
<dbReference type="GO" id="GO:0045165">
    <property type="term" value="P:cell fate commitment"/>
    <property type="evidence" value="ECO:0007669"/>
    <property type="project" value="TreeGrafter"/>
</dbReference>
<keyword evidence="11" id="KW-1185">Reference proteome</keyword>
<evidence type="ECO:0000256" key="6">
    <source>
        <dbReference type="ARBA" id="ARBA00022687"/>
    </source>
</evidence>
<evidence type="ECO:0000256" key="8">
    <source>
        <dbReference type="ARBA" id="ARBA00023288"/>
    </source>
</evidence>
<name>A0A1A9WUE9_9MUSC</name>
<evidence type="ECO:0000313" key="10">
    <source>
        <dbReference type="EnsemblMetazoa" id="GBRI032495-PA"/>
    </source>
</evidence>
<evidence type="ECO:0000256" key="5">
    <source>
        <dbReference type="ARBA" id="ARBA00022530"/>
    </source>
</evidence>
<dbReference type="VEuPathDB" id="VectorBase:GBRI032495"/>
<dbReference type="Proteomes" id="UP000091820">
    <property type="component" value="Unassembled WGS sequence"/>
</dbReference>
<keyword evidence="8" id="KW-0449">Lipoprotein</keyword>
<evidence type="ECO:0000256" key="7">
    <source>
        <dbReference type="ARBA" id="ARBA00023157"/>
    </source>
</evidence>
<evidence type="ECO:0000256" key="1">
    <source>
        <dbReference type="ARBA" id="ARBA00004498"/>
    </source>
</evidence>
<dbReference type="STRING" id="37001.A0A1A9WUE9"/>
<organism evidence="10 11">
    <name type="scientific">Glossina brevipalpis</name>
    <dbReference type="NCBI Taxonomy" id="37001"/>
    <lineage>
        <taxon>Eukaryota</taxon>
        <taxon>Metazoa</taxon>
        <taxon>Ecdysozoa</taxon>
        <taxon>Arthropoda</taxon>
        <taxon>Hexapoda</taxon>
        <taxon>Insecta</taxon>
        <taxon>Pterygota</taxon>
        <taxon>Neoptera</taxon>
        <taxon>Endopterygota</taxon>
        <taxon>Diptera</taxon>
        <taxon>Brachycera</taxon>
        <taxon>Muscomorpha</taxon>
        <taxon>Hippoboscoidea</taxon>
        <taxon>Glossinidae</taxon>
        <taxon>Glossina</taxon>
    </lineage>
</organism>
<dbReference type="GO" id="GO:0005125">
    <property type="term" value="F:cytokine activity"/>
    <property type="evidence" value="ECO:0007669"/>
    <property type="project" value="TreeGrafter"/>
</dbReference>
<reference evidence="11" key="1">
    <citation type="submission" date="2014-03" db="EMBL/GenBank/DDBJ databases">
        <authorList>
            <person name="Aksoy S."/>
            <person name="Warren W."/>
            <person name="Wilson R.K."/>
        </authorList>
    </citation>
    <scope>NUCLEOTIDE SEQUENCE [LARGE SCALE GENOMIC DNA]</scope>
    <source>
        <strain evidence="11">IAEA</strain>
    </source>
</reference>
<dbReference type="Pfam" id="PF00110">
    <property type="entry name" value="wnt"/>
    <property type="match status" value="1"/>
</dbReference>
<accession>A0A1A9WUE9</accession>
<keyword evidence="4" id="KW-0964">Secreted</keyword>
<dbReference type="EnsemblMetazoa" id="GBRI032495-RA">
    <property type="protein sequence ID" value="GBRI032495-PA"/>
    <property type="gene ID" value="GBRI032495"/>
</dbReference>
<dbReference type="PANTHER" id="PTHR12027">
    <property type="entry name" value="WNT RELATED"/>
    <property type="match status" value="1"/>
</dbReference>
<keyword evidence="5" id="KW-0272">Extracellular matrix</keyword>
<evidence type="ECO:0000313" key="11">
    <source>
        <dbReference type="Proteomes" id="UP000091820"/>
    </source>
</evidence>
<proteinExistence type="inferred from homology"/>
<reference evidence="10" key="2">
    <citation type="submission" date="2020-05" db="UniProtKB">
        <authorList>
            <consortium name="EnsemblMetazoa"/>
        </authorList>
    </citation>
    <scope>IDENTIFICATION</scope>
    <source>
        <strain evidence="10">IAEA</strain>
    </source>
</reference>
<evidence type="ECO:0000256" key="4">
    <source>
        <dbReference type="ARBA" id="ARBA00022525"/>
    </source>
</evidence>
<comment type="function">
    <text evidence="9">Ligand for members of the frizzled family of seven transmembrane receptors.</text>
</comment>
<dbReference type="GO" id="GO:0030182">
    <property type="term" value="P:neuron differentiation"/>
    <property type="evidence" value="ECO:0007669"/>
    <property type="project" value="TreeGrafter"/>
</dbReference>
<dbReference type="PANTHER" id="PTHR12027:SF91">
    <property type="entry name" value="PROTO-ONCOGENE WNT-1"/>
    <property type="match status" value="1"/>
</dbReference>
<dbReference type="GO" id="GO:0005109">
    <property type="term" value="F:frizzled binding"/>
    <property type="evidence" value="ECO:0007669"/>
    <property type="project" value="TreeGrafter"/>
</dbReference>
<protein>
    <recommendedName>
        <fullName evidence="9">Protein Wnt</fullName>
    </recommendedName>
</protein>
<keyword evidence="6 9" id="KW-0879">Wnt signaling pathway</keyword>
<evidence type="ECO:0000256" key="2">
    <source>
        <dbReference type="ARBA" id="ARBA00005683"/>
    </source>
</evidence>
<dbReference type="GO" id="GO:0005615">
    <property type="term" value="C:extracellular space"/>
    <property type="evidence" value="ECO:0007669"/>
    <property type="project" value="TreeGrafter"/>
</dbReference>
<evidence type="ECO:0000256" key="9">
    <source>
        <dbReference type="RuleBase" id="RU003500"/>
    </source>
</evidence>
<dbReference type="AlphaFoldDB" id="A0A1A9WUE9"/>
<keyword evidence="7" id="KW-1015">Disulfide bond</keyword>
<comment type="subcellular location">
    <subcellularLocation>
        <location evidence="1 9">Secreted</location>
        <location evidence="1 9">Extracellular space</location>
        <location evidence="1 9">Extracellular matrix</location>
    </subcellularLocation>
</comment>
<dbReference type="InterPro" id="IPR005817">
    <property type="entry name" value="Wnt"/>
</dbReference>
<sequence length="176" mass="19768">MFIENKYKTIARAAAKAPTAAKIINNKTANSNAVITVQIKIIIQPSKKAANGFWCELRLSMAISKCMEKMGIAKVGEPNNISPISSSIMYMDPAIHSTLRRKQRRLVRDNPGVLGALVKGANLAISECQHQFRNRRWNCSTRNFLRGKNLFGKIVDRDNVCDPVVRSHTNMFMSNY</sequence>
<evidence type="ECO:0000256" key="3">
    <source>
        <dbReference type="ARBA" id="ARBA00022473"/>
    </source>
</evidence>
<keyword evidence="3 9" id="KW-0217">Developmental protein</keyword>
<dbReference type="GO" id="GO:0060070">
    <property type="term" value="P:canonical Wnt signaling pathway"/>
    <property type="evidence" value="ECO:0007669"/>
    <property type="project" value="TreeGrafter"/>
</dbReference>